<dbReference type="RefSeq" id="WP_089372891.1">
    <property type="nucleotide sequence ID" value="NZ_BMEP01000005.1"/>
</dbReference>
<keyword evidence="2" id="KW-0472">Membrane</keyword>
<evidence type="ECO:0000256" key="2">
    <source>
        <dbReference type="SAM" id="Phobius"/>
    </source>
</evidence>
<name>A0A239BLS7_9FLAO</name>
<evidence type="ECO:0000313" key="4">
    <source>
        <dbReference type="EMBL" id="SNS08930.1"/>
    </source>
</evidence>
<feature type="coiled-coil region" evidence="1">
    <location>
        <begin position="177"/>
        <end position="211"/>
    </location>
</feature>
<dbReference type="OrthoDB" id="5381491at2"/>
<dbReference type="AlphaFoldDB" id="A0A239BLS7"/>
<evidence type="ECO:0000259" key="3">
    <source>
        <dbReference type="Pfam" id="PF14257"/>
    </source>
</evidence>
<keyword evidence="2" id="KW-1133">Transmembrane helix</keyword>
<dbReference type="EMBL" id="FZNY01000006">
    <property type="protein sequence ID" value="SNS08930.1"/>
    <property type="molecule type" value="Genomic_DNA"/>
</dbReference>
<protein>
    <recommendedName>
        <fullName evidence="3">DUF4349 domain-containing protein</fullName>
    </recommendedName>
</protein>
<organism evidence="4 5">
    <name type="scientific">Dokdonia pacifica</name>
    <dbReference type="NCBI Taxonomy" id="1627892"/>
    <lineage>
        <taxon>Bacteria</taxon>
        <taxon>Pseudomonadati</taxon>
        <taxon>Bacteroidota</taxon>
        <taxon>Flavobacteriia</taxon>
        <taxon>Flavobacteriales</taxon>
        <taxon>Flavobacteriaceae</taxon>
        <taxon>Dokdonia</taxon>
    </lineage>
</organism>
<sequence length="286" mass="33288">MKTQTSILKVLFLFIVSSLFYISCSRENEFNDFAPVELERTGETEMFKSVGANEKESTISKTAQSTIKIIKNATLRMEVDDVVYATRVARDYAQRYEGYISDERMTTNTYRKENRFTIRIPQTHFDTLLDSISTLSKTIETKNITTVDVTEEYIDIQSRLQTKKEVKERYESILRSKAKTVEEVLQAEEKIRTLQEEIESAEGRLRYMSNKISYSTIQIDVYQELPVIEEPIDKGPSFLTEIKESLQIGLSVLKVLVLILFRIWPILIIGTGILIYYRKRKSKRLK</sequence>
<dbReference type="InterPro" id="IPR025645">
    <property type="entry name" value="DUF4349"/>
</dbReference>
<keyword evidence="2" id="KW-0812">Transmembrane</keyword>
<gene>
    <name evidence="4" type="ORF">SAMN06265376_106288</name>
</gene>
<accession>A0A239BLS7</accession>
<evidence type="ECO:0000313" key="5">
    <source>
        <dbReference type="Proteomes" id="UP000198379"/>
    </source>
</evidence>
<keyword evidence="5" id="KW-1185">Reference proteome</keyword>
<evidence type="ECO:0000256" key="1">
    <source>
        <dbReference type="SAM" id="Coils"/>
    </source>
</evidence>
<feature type="transmembrane region" description="Helical" evidence="2">
    <location>
        <begin position="255"/>
        <end position="277"/>
    </location>
</feature>
<feature type="domain" description="DUF4349" evidence="3">
    <location>
        <begin position="68"/>
        <end position="275"/>
    </location>
</feature>
<dbReference type="Pfam" id="PF14257">
    <property type="entry name" value="DUF4349"/>
    <property type="match status" value="1"/>
</dbReference>
<dbReference type="Proteomes" id="UP000198379">
    <property type="component" value="Unassembled WGS sequence"/>
</dbReference>
<reference evidence="4 5" key="1">
    <citation type="submission" date="2017-06" db="EMBL/GenBank/DDBJ databases">
        <authorList>
            <person name="Kim H.J."/>
            <person name="Triplett B.A."/>
        </authorList>
    </citation>
    <scope>NUCLEOTIDE SEQUENCE [LARGE SCALE GENOMIC DNA]</scope>
    <source>
        <strain evidence="4 5">DSM 25597</strain>
    </source>
</reference>
<keyword evidence="1" id="KW-0175">Coiled coil</keyword>
<proteinExistence type="predicted"/>